<dbReference type="RefSeq" id="WP_023403656.1">
    <property type="nucleotide sequence ID" value="NZ_BAUJ01000018.1"/>
</dbReference>
<dbReference type="eggNOG" id="ENOG50331A7">
    <property type="taxonomic scope" value="Bacteria"/>
</dbReference>
<feature type="chain" id="PRO_5004732618" description="Outer membrane protein beta-barrel domain-containing protein" evidence="1">
    <location>
        <begin position="27"/>
        <end position="293"/>
    </location>
</feature>
<evidence type="ECO:0000313" key="2">
    <source>
        <dbReference type="EMBL" id="GAD89289.1"/>
    </source>
</evidence>
<keyword evidence="1" id="KW-0732">Signal</keyword>
<accession>V5F2C4</accession>
<dbReference type="Proteomes" id="UP000017800">
    <property type="component" value="Unassembled WGS sequence"/>
</dbReference>
<reference evidence="2 3" key="2">
    <citation type="submission" date="2013-11" db="EMBL/GenBank/DDBJ databases">
        <title>Whole genome shotgun sequence of Vibrio halioticoli NBRC 102217.</title>
        <authorList>
            <person name="Isaki S."/>
            <person name="Kimura A."/>
            <person name="Ohji S."/>
            <person name="Hosoyama A."/>
            <person name="Fujita N."/>
            <person name="Hashimoto M."/>
            <person name="Hosoyama Y."/>
            <person name="Yamazoe A."/>
        </authorList>
    </citation>
    <scope>NUCLEOTIDE SEQUENCE [LARGE SCALE GENOMIC DNA]</scope>
    <source>
        <strain evidence="2 3">NBRC 102217</strain>
    </source>
</reference>
<evidence type="ECO:0000313" key="3">
    <source>
        <dbReference type="Proteomes" id="UP000017800"/>
    </source>
</evidence>
<protein>
    <recommendedName>
        <fullName evidence="4">Outer membrane protein beta-barrel domain-containing protein</fullName>
    </recommendedName>
</protein>
<keyword evidence="3" id="KW-1185">Reference proteome</keyword>
<organism evidence="2 3">
    <name type="scientific">Vibrio halioticoli NBRC 102217</name>
    <dbReference type="NCBI Taxonomy" id="1219072"/>
    <lineage>
        <taxon>Bacteria</taxon>
        <taxon>Pseudomonadati</taxon>
        <taxon>Pseudomonadota</taxon>
        <taxon>Gammaproteobacteria</taxon>
        <taxon>Vibrionales</taxon>
        <taxon>Vibrionaceae</taxon>
        <taxon>Vibrio</taxon>
    </lineage>
</organism>
<dbReference type="OrthoDB" id="5592139at2"/>
<feature type="signal peptide" evidence="1">
    <location>
        <begin position="1"/>
        <end position="26"/>
    </location>
</feature>
<dbReference type="EMBL" id="BAUJ01000018">
    <property type="protein sequence ID" value="GAD89289.1"/>
    <property type="molecule type" value="Genomic_DNA"/>
</dbReference>
<comment type="caution">
    <text evidence="2">The sequence shown here is derived from an EMBL/GenBank/DDBJ whole genome shotgun (WGS) entry which is preliminary data.</text>
</comment>
<dbReference type="AlphaFoldDB" id="V5F2C4"/>
<reference evidence="2 3" key="1">
    <citation type="submission" date="2013-10" db="EMBL/GenBank/DDBJ databases">
        <authorList>
            <person name="Ichikawa N."/>
            <person name="Kimura A."/>
            <person name="Ohji S."/>
            <person name="Hosoyama A."/>
            <person name="Fujita N."/>
        </authorList>
    </citation>
    <scope>NUCLEOTIDE SEQUENCE [LARGE SCALE GENOMIC DNA]</scope>
    <source>
        <strain evidence="2 3">NBRC 102217</strain>
    </source>
</reference>
<proteinExistence type="predicted"/>
<sequence length="293" mass="33009">MNRSNLVVKNGVLLALLSLTATTTLANETTIANTQNADADSSQTFQPAFTGYVAGTYSDDWASDYRDDRSFSIDLKLGYQFTPNFSAGVITGAYYLDTAYCSTHTKDYWCMSSTSLYAKYNNLYSFFDDFTTIGVQGRVILPTTQYSQDTNLYFGLKGYVPISFDVDRYVDGLSLSLTPSVTKYFNKYKTAGGQNLTEYTLALTLDTTYQISDKFYFTVSLDDYNYITYQGSTTYPTISHTEELGYQATDNIYVGVGYTNSAQYYDPEHGPSPISDLFDDKDPHFYLTTYYSF</sequence>
<name>V5F2C4_9VIBR</name>
<gene>
    <name evidence="2" type="ORF">VHA01S_018_00770</name>
</gene>
<evidence type="ECO:0008006" key="4">
    <source>
        <dbReference type="Google" id="ProtNLM"/>
    </source>
</evidence>
<evidence type="ECO:0000256" key="1">
    <source>
        <dbReference type="SAM" id="SignalP"/>
    </source>
</evidence>